<comment type="caution">
    <text evidence="1">The sequence shown here is derived from an EMBL/GenBank/DDBJ whole genome shotgun (WGS) entry which is preliminary data.</text>
</comment>
<reference evidence="1" key="1">
    <citation type="submission" date="2020-10" db="EMBL/GenBank/DDBJ databases">
        <authorList>
            <person name="Gilroy R."/>
        </authorList>
    </citation>
    <scope>NUCLEOTIDE SEQUENCE</scope>
    <source>
        <strain evidence="1">B2-16538</strain>
    </source>
</reference>
<dbReference type="EMBL" id="JADILX010000127">
    <property type="protein sequence ID" value="MBO8486427.1"/>
    <property type="molecule type" value="Genomic_DNA"/>
</dbReference>
<protein>
    <submittedName>
        <fullName evidence="1">Uncharacterized protein</fullName>
    </submittedName>
</protein>
<evidence type="ECO:0000313" key="1">
    <source>
        <dbReference type="EMBL" id="MBO8486427.1"/>
    </source>
</evidence>
<evidence type="ECO:0000313" key="2">
    <source>
        <dbReference type="Proteomes" id="UP000823750"/>
    </source>
</evidence>
<name>A0A9D9J661_9BACT</name>
<organism evidence="1 2">
    <name type="scientific">Candidatus Cryptobacteroides excrementavium</name>
    <dbReference type="NCBI Taxonomy" id="2840759"/>
    <lineage>
        <taxon>Bacteria</taxon>
        <taxon>Pseudomonadati</taxon>
        <taxon>Bacteroidota</taxon>
        <taxon>Bacteroidia</taxon>
        <taxon>Bacteroidales</taxon>
        <taxon>Candidatus Cryptobacteroides</taxon>
    </lineage>
</organism>
<sequence length="54" mass="6170">MKGLVRRKTAVKALIDETLSLSVAFDVFRTAADKMLFDLEMGYRQLPESDNLHK</sequence>
<gene>
    <name evidence="1" type="ORF">IAB78_08405</name>
</gene>
<dbReference type="Proteomes" id="UP000823750">
    <property type="component" value="Unassembled WGS sequence"/>
</dbReference>
<reference evidence="1" key="2">
    <citation type="journal article" date="2021" name="PeerJ">
        <title>Extensive microbial diversity within the chicken gut microbiome revealed by metagenomics and culture.</title>
        <authorList>
            <person name="Gilroy R."/>
            <person name="Ravi A."/>
            <person name="Getino M."/>
            <person name="Pursley I."/>
            <person name="Horton D.L."/>
            <person name="Alikhan N.F."/>
            <person name="Baker D."/>
            <person name="Gharbi K."/>
            <person name="Hall N."/>
            <person name="Watson M."/>
            <person name="Adriaenssens E.M."/>
            <person name="Foster-Nyarko E."/>
            <person name="Jarju S."/>
            <person name="Secka A."/>
            <person name="Antonio M."/>
            <person name="Oren A."/>
            <person name="Chaudhuri R.R."/>
            <person name="La Ragione R."/>
            <person name="Hildebrand F."/>
            <person name="Pallen M.J."/>
        </authorList>
    </citation>
    <scope>NUCLEOTIDE SEQUENCE</scope>
    <source>
        <strain evidence="1">B2-16538</strain>
    </source>
</reference>
<proteinExistence type="predicted"/>
<dbReference type="AlphaFoldDB" id="A0A9D9J661"/>
<accession>A0A9D9J661</accession>